<organism evidence="2 3">
    <name type="scientific">Mytilus galloprovincialis</name>
    <name type="common">Mediterranean mussel</name>
    <dbReference type="NCBI Taxonomy" id="29158"/>
    <lineage>
        <taxon>Eukaryota</taxon>
        <taxon>Metazoa</taxon>
        <taxon>Spiralia</taxon>
        <taxon>Lophotrochozoa</taxon>
        <taxon>Mollusca</taxon>
        <taxon>Bivalvia</taxon>
        <taxon>Autobranchia</taxon>
        <taxon>Pteriomorphia</taxon>
        <taxon>Mytilida</taxon>
        <taxon>Mytiloidea</taxon>
        <taxon>Mytilidae</taxon>
        <taxon>Mytilinae</taxon>
        <taxon>Mytilus</taxon>
    </lineage>
</organism>
<dbReference type="GO" id="GO:0005615">
    <property type="term" value="C:extracellular space"/>
    <property type="evidence" value="ECO:0007669"/>
    <property type="project" value="TreeGrafter"/>
</dbReference>
<dbReference type="InterPro" id="IPR002181">
    <property type="entry name" value="Fibrinogen_a/b/g_C_dom"/>
</dbReference>
<sequence>MSDECIETLFCIHGACKCDRIDFWMGHKCSARKEAKSNCTETEECKDTLQCVDDKCVCNEGDDWFWNGRICRHRNTLGHFCLSHNDCKASLICNGNTCICNNTELWNGISCSVSRPMECYDIPFKANGVYVIYPTDRIHPKPVYCVLQDGIKWTVIQRRFNGSVNFTRNWTSYKNGFGNVNGEYWLGNEYIHLISSNGRHKIRFQLWKADGTNKYADYSTFSIGNEANKYLLTVNGYSGTAGDGLLNVDHYGRAAGQKFTTFDQDNDVYGIRNCAVLEHGGWWYNQCEYADLNKRYSQINWRYNIGLLSKTMMMISKEK</sequence>
<evidence type="ECO:0000259" key="1">
    <source>
        <dbReference type="PROSITE" id="PS51406"/>
    </source>
</evidence>
<evidence type="ECO:0000313" key="3">
    <source>
        <dbReference type="Proteomes" id="UP000596742"/>
    </source>
</evidence>
<dbReference type="AlphaFoldDB" id="A0A8B6C6L1"/>
<comment type="caution">
    <text evidence="2">The sequence shown here is derived from an EMBL/GenBank/DDBJ whole genome shotgun (WGS) entry which is preliminary data.</text>
</comment>
<dbReference type="PROSITE" id="PS51406">
    <property type="entry name" value="FIBRINOGEN_C_2"/>
    <property type="match status" value="1"/>
</dbReference>
<dbReference type="SMART" id="SM00186">
    <property type="entry name" value="FBG"/>
    <property type="match status" value="1"/>
</dbReference>
<dbReference type="Proteomes" id="UP000596742">
    <property type="component" value="Unassembled WGS sequence"/>
</dbReference>
<accession>A0A8B6C6L1</accession>
<dbReference type="InterPro" id="IPR036056">
    <property type="entry name" value="Fibrinogen-like_C"/>
</dbReference>
<proteinExistence type="predicted"/>
<dbReference type="Gene3D" id="4.10.530.10">
    <property type="entry name" value="Gamma-fibrinogen Carboxyl Terminal Fragment, domain 2"/>
    <property type="match status" value="1"/>
</dbReference>
<reference evidence="2" key="1">
    <citation type="submission" date="2018-11" db="EMBL/GenBank/DDBJ databases">
        <authorList>
            <person name="Alioto T."/>
            <person name="Alioto T."/>
        </authorList>
    </citation>
    <scope>NUCLEOTIDE SEQUENCE</scope>
</reference>
<dbReference type="CDD" id="cd00087">
    <property type="entry name" value="FReD"/>
    <property type="match status" value="1"/>
</dbReference>
<dbReference type="PANTHER" id="PTHR19143">
    <property type="entry name" value="FIBRINOGEN/TENASCIN/ANGIOPOEITIN"/>
    <property type="match status" value="1"/>
</dbReference>
<name>A0A8B6C6L1_MYTGA</name>
<dbReference type="SUPFAM" id="SSF56496">
    <property type="entry name" value="Fibrinogen C-terminal domain-like"/>
    <property type="match status" value="1"/>
</dbReference>
<dbReference type="Gene3D" id="3.90.215.10">
    <property type="entry name" value="Gamma Fibrinogen, chain A, domain 1"/>
    <property type="match status" value="1"/>
</dbReference>
<dbReference type="OrthoDB" id="7735550at2759"/>
<dbReference type="Pfam" id="PF00147">
    <property type="entry name" value="Fibrinogen_C"/>
    <property type="match status" value="1"/>
</dbReference>
<gene>
    <name evidence="2" type="ORF">MGAL_10B068459</name>
</gene>
<feature type="domain" description="Fibrinogen C-terminal" evidence="1">
    <location>
        <begin position="110"/>
        <end position="319"/>
    </location>
</feature>
<dbReference type="EMBL" id="UYJE01001225">
    <property type="protein sequence ID" value="VDI00283.1"/>
    <property type="molecule type" value="Genomic_DNA"/>
</dbReference>
<evidence type="ECO:0000313" key="2">
    <source>
        <dbReference type="EMBL" id="VDI00283.1"/>
    </source>
</evidence>
<protein>
    <recommendedName>
        <fullName evidence="1">Fibrinogen C-terminal domain-containing protein</fullName>
    </recommendedName>
</protein>
<dbReference type="InterPro" id="IPR050373">
    <property type="entry name" value="Fibrinogen_C-term_domain"/>
</dbReference>
<dbReference type="InterPro" id="IPR014716">
    <property type="entry name" value="Fibrinogen_a/b/g_C_1"/>
</dbReference>
<keyword evidence="3" id="KW-1185">Reference proteome</keyword>